<dbReference type="GO" id="GO:0005874">
    <property type="term" value="C:microtubule"/>
    <property type="evidence" value="ECO:0007669"/>
    <property type="project" value="UniProtKB-KW"/>
</dbReference>
<dbReference type="GO" id="GO:0016787">
    <property type="term" value="F:hydrolase activity"/>
    <property type="evidence" value="ECO:0007669"/>
    <property type="project" value="UniProtKB-KW"/>
</dbReference>
<evidence type="ECO:0000313" key="9">
    <source>
        <dbReference type="EMBL" id="CAF1346397.1"/>
    </source>
</evidence>
<dbReference type="EMBL" id="CAJNOQ010014677">
    <property type="protein sequence ID" value="CAF1346397.1"/>
    <property type="molecule type" value="Genomic_DNA"/>
</dbReference>
<dbReference type="GO" id="GO:0005525">
    <property type="term" value="F:GTP binding"/>
    <property type="evidence" value="ECO:0007669"/>
    <property type="project" value="UniProtKB-KW"/>
</dbReference>
<dbReference type="GO" id="GO:0007017">
    <property type="term" value="P:microtubule-based process"/>
    <property type="evidence" value="ECO:0007669"/>
    <property type="project" value="InterPro"/>
</dbReference>
<organism evidence="9 12">
    <name type="scientific">Didymodactylos carnosus</name>
    <dbReference type="NCBI Taxonomy" id="1234261"/>
    <lineage>
        <taxon>Eukaryota</taxon>
        <taxon>Metazoa</taxon>
        <taxon>Spiralia</taxon>
        <taxon>Gnathifera</taxon>
        <taxon>Rotifera</taxon>
        <taxon>Eurotatoria</taxon>
        <taxon>Bdelloidea</taxon>
        <taxon>Philodinida</taxon>
        <taxon>Philodinidae</taxon>
        <taxon>Didymodactylos</taxon>
    </lineage>
</organism>
<dbReference type="EMBL" id="CAJNOK010002267">
    <property type="protein sequence ID" value="CAF0852542.1"/>
    <property type="molecule type" value="Genomic_DNA"/>
</dbReference>
<evidence type="ECO:0000313" key="8">
    <source>
        <dbReference type="EMBL" id="CAF0852542.1"/>
    </source>
</evidence>
<dbReference type="PRINTS" id="PR01161">
    <property type="entry name" value="TUBULIN"/>
</dbReference>
<sequence length="432" mass="49346">MACEIPNALREILHLHVGSAGIEIGNQCWELYCLEHNLDVDGRIAAEQSQDVPPKCFFLEWNADTRKKYRPQALFVDVDSSAIDNVKTSKYRNLYTDSQFFTSTDSCSLILDGIRKQVEVYDNFQGFALFHSTYGTCSSFTSQLLKNLTSEYSKKITITNSVFGSSVNASSMYNLLKYAHVVIPMENKAIYSLCKQRLDIDTPTYSNVNKLIAMCWSNITCSMRFDGYILADLNEFQTTLVPYPAMKMLSSYLLPLIPFSFSTHTNFISPSVYDMCTPLFSQPNTCFIHQFTPYKMTLAVNLLFRGENIVPKEVGQKLIMDMKKWWRFSDGTPTGFRCGINYQRTYIFGDKSDVALTDKQVCVLANQTATSKHLCETSLNQCDKFTKDEEEQTEVIEAHDYLQGLRADYQQIETEIIQDHELDMTTSFVSEN</sequence>
<keyword evidence="2" id="KW-0493">Microtubule</keyword>
<evidence type="ECO:0000259" key="7">
    <source>
        <dbReference type="SMART" id="SM00864"/>
    </source>
</evidence>
<evidence type="ECO:0000256" key="2">
    <source>
        <dbReference type="ARBA" id="ARBA00022701"/>
    </source>
</evidence>
<comment type="caution">
    <text evidence="9">The sequence shown here is derived from an EMBL/GenBank/DDBJ whole genome shotgun (WGS) entry which is preliminary data.</text>
</comment>
<evidence type="ECO:0000313" key="10">
    <source>
        <dbReference type="EMBL" id="CAF3637754.1"/>
    </source>
</evidence>
<dbReference type="Gene3D" id="3.40.50.1440">
    <property type="entry name" value="Tubulin/FtsZ, GTPase domain"/>
    <property type="match status" value="1"/>
</dbReference>
<evidence type="ECO:0000256" key="5">
    <source>
        <dbReference type="ARBA" id="ARBA00023134"/>
    </source>
</evidence>
<dbReference type="EMBL" id="CAJOBA010002267">
    <property type="protein sequence ID" value="CAF3637754.1"/>
    <property type="molecule type" value="Genomic_DNA"/>
</dbReference>
<evidence type="ECO:0000256" key="6">
    <source>
        <dbReference type="ARBA" id="ARBA00049117"/>
    </source>
</evidence>
<dbReference type="SUPFAM" id="SSF52490">
    <property type="entry name" value="Tubulin nucleotide-binding domain-like"/>
    <property type="match status" value="1"/>
</dbReference>
<keyword evidence="12" id="KW-1185">Reference proteome</keyword>
<keyword evidence="3" id="KW-0547">Nucleotide-binding</keyword>
<dbReference type="InterPro" id="IPR008280">
    <property type="entry name" value="Tub_FtsZ_C"/>
</dbReference>
<dbReference type="Proteomes" id="UP000663829">
    <property type="component" value="Unassembled WGS sequence"/>
</dbReference>
<dbReference type="InterPro" id="IPR037103">
    <property type="entry name" value="Tubulin/FtsZ-like_C"/>
</dbReference>
<proteinExistence type="inferred from homology"/>
<dbReference type="InterPro" id="IPR002452">
    <property type="entry name" value="Alpha_tubulin"/>
</dbReference>
<keyword evidence="5" id="KW-0342">GTP-binding</keyword>
<dbReference type="OrthoDB" id="9978889at2759"/>
<comment type="catalytic activity">
    <reaction evidence="6">
        <text>GTP + H2O = GDP + phosphate + H(+)</text>
        <dbReference type="Rhea" id="RHEA:19669"/>
        <dbReference type="ChEBI" id="CHEBI:15377"/>
        <dbReference type="ChEBI" id="CHEBI:15378"/>
        <dbReference type="ChEBI" id="CHEBI:37565"/>
        <dbReference type="ChEBI" id="CHEBI:43474"/>
        <dbReference type="ChEBI" id="CHEBI:58189"/>
    </reaction>
    <physiologicalReaction direction="left-to-right" evidence="6">
        <dbReference type="Rhea" id="RHEA:19670"/>
    </physiologicalReaction>
</comment>
<dbReference type="InterPro" id="IPR003008">
    <property type="entry name" value="Tubulin_FtsZ_GTPase"/>
</dbReference>
<dbReference type="GO" id="GO:0005200">
    <property type="term" value="F:structural constituent of cytoskeleton"/>
    <property type="evidence" value="ECO:0007669"/>
    <property type="project" value="InterPro"/>
</dbReference>
<evidence type="ECO:0000313" key="11">
    <source>
        <dbReference type="EMBL" id="CAF4212513.1"/>
    </source>
</evidence>
<dbReference type="EMBL" id="CAJOBC010061832">
    <property type="protein sequence ID" value="CAF4212513.1"/>
    <property type="molecule type" value="Genomic_DNA"/>
</dbReference>
<evidence type="ECO:0000313" key="12">
    <source>
        <dbReference type="Proteomes" id="UP000663829"/>
    </source>
</evidence>
<feature type="domain" description="Tubulin/FtsZ GTPase" evidence="7">
    <location>
        <begin position="55"/>
        <end position="227"/>
    </location>
</feature>
<comment type="similarity">
    <text evidence="1">Belongs to the tubulin family.</text>
</comment>
<evidence type="ECO:0000256" key="3">
    <source>
        <dbReference type="ARBA" id="ARBA00022741"/>
    </source>
</evidence>
<dbReference type="SMART" id="SM00864">
    <property type="entry name" value="Tubulin"/>
    <property type="match status" value="1"/>
</dbReference>
<accession>A0A815H3T6</accession>
<protein>
    <recommendedName>
        <fullName evidence="7">Tubulin/FtsZ GTPase domain-containing protein</fullName>
    </recommendedName>
</protein>
<dbReference type="AlphaFoldDB" id="A0A815H3T6"/>
<keyword evidence="4" id="KW-0378">Hydrolase</keyword>
<evidence type="ECO:0000256" key="1">
    <source>
        <dbReference type="ARBA" id="ARBA00009636"/>
    </source>
</evidence>
<gene>
    <name evidence="9" type="ORF">GPM918_LOCUS30687</name>
    <name evidence="8" type="ORF">OVA965_LOCUS7221</name>
    <name evidence="11" type="ORF">SRO942_LOCUS31306</name>
    <name evidence="10" type="ORF">TMI583_LOCUS7217</name>
</gene>
<dbReference type="Proteomes" id="UP000677228">
    <property type="component" value="Unassembled WGS sequence"/>
</dbReference>
<dbReference type="InterPro" id="IPR036525">
    <property type="entry name" value="Tubulin/FtsZ_GTPase_sf"/>
</dbReference>
<dbReference type="Pfam" id="PF00091">
    <property type="entry name" value="Tubulin"/>
    <property type="match status" value="1"/>
</dbReference>
<reference evidence="9" key="1">
    <citation type="submission" date="2021-02" db="EMBL/GenBank/DDBJ databases">
        <authorList>
            <person name="Nowell W R."/>
        </authorList>
    </citation>
    <scope>NUCLEOTIDE SEQUENCE</scope>
</reference>
<dbReference type="InterPro" id="IPR000217">
    <property type="entry name" value="Tubulin"/>
</dbReference>
<dbReference type="Proteomes" id="UP000681722">
    <property type="component" value="Unassembled WGS sequence"/>
</dbReference>
<dbReference type="PANTHER" id="PTHR11588">
    <property type="entry name" value="TUBULIN"/>
    <property type="match status" value="1"/>
</dbReference>
<name>A0A815H3T6_9BILA</name>
<dbReference type="Gene3D" id="3.30.1330.20">
    <property type="entry name" value="Tubulin/FtsZ, C-terminal domain"/>
    <property type="match status" value="1"/>
</dbReference>
<dbReference type="PRINTS" id="PR01162">
    <property type="entry name" value="ALPHATUBULIN"/>
</dbReference>
<dbReference type="Proteomes" id="UP000682733">
    <property type="component" value="Unassembled WGS sequence"/>
</dbReference>
<evidence type="ECO:0000256" key="4">
    <source>
        <dbReference type="ARBA" id="ARBA00022801"/>
    </source>
</evidence>
<dbReference type="SUPFAM" id="SSF55307">
    <property type="entry name" value="Tubulin C-terminal domain-like"/>
    <property type="match status" value="1"/>
</dbReference>